<name>K8WVI2_9GAMM</name>
<organism evidence="1 2">
    <name type="scientific">Providencia burhodogranariea DSM 19968</name>
    <dbReference type="NCBI Taxonomy" id="1141662"/>
    <lineage>
        <taxon>Bacteria</taxon>
        <taxon>Pseudomonadati</taxon>
        <taxon>Pseudomonadota</taxon>
        <taxon>Gammaproteobacteria</taxon>
        <taxon>Enterobacterales</taxon>
        <taxon>Morganellaceae</taxon>
        <taxon>Providencia</taxon>
    </lineage>
</organism>
<dbReference type="AlphaFoldDB" id="K8WVI2"/>
<gene>
    <name evidence="1" type="ORF">OOA_02387</name>
</gene>
<dbReference type="RefSeq" id="WP_008910524.1">
    <property type="nucleotide sequence ID" value="NZ_KB233222.1"/>
</dbReference>
<sequence length="246" mass="26754">MEMNIANINNRFVAFSPDNIKTPQAEKHSLVNDSVNIAKSELNTINDTGSVSMSHLLALLAMIIESSKLLRSEVLMNRINEAGATVELAHVLAADKKSSATTKFSINLAAGVVSMGITSAAAFKTGQFKKVDDKHLVNLGYGENAKVSNLSVDRLNEITASLQQQRTAKYNTITQLSGVSKELIGNVNEIHNAGEVKRHDDTQATKDLKKTYDDQLSSFIDSLGNELNQLHKAMESVQGAMLVNNR</sequence>
<keyword evidence="2" id="KW-1185">Reference proteome</keyword>
<dbReference type="HOGENOM" id="CLU_1151409_0_0_6"/>
<dbReference type="eggNOG" id="ENOG5032X00">
    <property type="taxonomic scope" value="Bacteria"/>
</dbReference>
<evidence type="ECO:0000313" key="2">
    <source>
        <dbReference type="Proteomes" id="UP000009336"/>
    </source>
</evidence>
<dbReference type="STRING" id="1141662.OOA_02387"/>
<dbReference type="PATRIC" id="fig|1141662.3.peg.481"/>
<protein>
    <submittedName>
        <fullName evidence="1">Uncharacterized protein</fullName>
    </submittedName>
</protein>
<reference evidence="1 2" key="1">
    <citation type="journal article" date="2012" name="BMC Genomics">
        <title>Comparative genomics of bacteria in the genus Providencia isolated from wild Drosophila melanogaster.</title>
        <authorList>
            <person name="Galac M.R."/>
            <person name="Lazzaro B.P."/>
        </authorList>
    </citation>
    <scope>NUCLEOTIDE SEQUENCE [LARGE SCALE GENOMIC DNA]</scope>
    <source>
        <strain evidence="1 2">DSM 19968</strain>
    </source>
</reference>
<dbReference type="Proteomes" id="UP000009336">
    <property type="component" value="Unassembled WGS sequence"/>
</dbReference>
<comment type="caution">
    <text evidence="1">The sequence shown here is derived from an EMBL/GenBank/DDBJ whole genome shotgun (WGS) entry which is preliminary data.</text>
</comment>
<dbReference type="EMBL" id="AKKL01000007">
    <property type="protein sequence ID" value="EKT64608.1"/>
    <property type="molecule type" value="Genomic_DNA"/>
</dbReference>
<accession>K8WVI2</accession>
<proteinExistence type="predicted"/>
<evidence type="ECO:0000313" key="1">
    <source>
        <dbReference type="EMBL" id="EKT64608.1"/>
    </source>
</evidence>
<dbReference type="OrthoDB" id="6462862at2"/>